<organism evidence="2 3">
    <name type="scientific">Cognatishimia maritima</name>
    <dbReference type="NCBI Taxonomy" id="870908"/>
    <lineage>
        <taxon>Bacteria</taxon>
        <taxon>Pseudomonadati</taxon>
        <taxon>Pseudomonadota</taxon>
        <taxon>Alphaproteobacteria</taxon>
        <taxon>Rhodobacterales</taxon>
        <taxon>Paracoccaceae</taxon>
        <taxon>Cognatishimia</taxon>
    </lineage>
</organism>
<protein>
    <submittedName>
        <fullName evidence="2">Uncharacterized protein</fullName>
    </submittedName>
</protein>
<accession>A0A1M5KMR9</accession>
<name>A0A1M5KMR9_9RHOB</name>
<dbReference type="EMBL" id="FQWM01000001">
    <property type="protein sequence ID" value="SHG53990.1"/>
    <property type="molecule type" value="Genomic_DNA"/>
</dbReference>
<gene>
    <name evidence="2" type="ORF">SAMN04488044_1019</name>
</gene>
<reference evidence="3" key="1">
    <citation type="submission" date="2016-11" db="EMBL/GenBank/DDBJ databases">
        <authorList>
            <person name="Varghese N."/>
            <person name="Submissions S."/>
        </authorList>
    </citation>
    <scope>NUCLEOTIDE SEQUENCE [LARGE SCALE GENOMIC DNA]</scope>
    <source>
        <strain evidence="3">DSM 28223</strain>
    </source>
</reference>
<dbReference type="RefSeq" id="WP_072791267.1">
    <property type="nucleotide sequence ID" value="NZ_FQWM01000001.1"/>
</dbReference>
<dbReference type="OrthoDB" id="7875456at2"/>
<feature type="coiled-coil region" evidence="1">
    <location>
        <begin position="87"/>
        <end position="117"/>
    </location>
</feature>
<evidence type="ECO:0000256" key="1">
    <source>
        <dbReference type="SAM" id="Coils"/>
    </source>
</evidence>
<evidence type="ECO:0000313" key="2">
    <source>
        <dbReference type="EMBL" id="SHG53990.1"/>
    </source>
</evidence>
<dbReference type="Proteomes" id="UP000184211">
    <property type="component" value="Unassembled WGS sequence"/>
</dbReference>
<keyword evidence="1" id="KW-0175">Coiled coil</keyword>
<sequence>MRHAYVWGAALIVLGACATPREQCEARVDRDITQLKQAIAISEGNIARGYALREDVTPRLRYGLCTGGGNVQSCLRTEHQTKTVPVAIDLEEEARKLASAKRRLAQEERANSAALAQCAAAYPET</sequence>
<dbReference type="STRING" id="870908.SAMN04488044_1019"/>
<dbReference type="AlphaFoldDB" id="A0A1M5KMR9"/>
<dbReference type="PROSITE" id="PS51257">
    <property type="entry name" value="PROKAR_LIPOPROTEIN"/>
    <property type="match status" value="1"/>
</dbReference>
<proteinExistence type="predicted"/>
<keyword evidence="3" id="KW-1185">Reference proteome</keyword>
<evidence type="ECO:0000313" key="3">
    <source>
        <dbReference type="Proteomes" id="UP000184211"/>
    </source>
</evidence>